<dbReference type="EMBL" id="JACAQB010000024">
    <property type="protein sequence ID" value="NWB99559.1"/>
    <property type="molecule type" value="Genomic_DNA"/>
</dbReference>
<dbReference type="Proteomes" id="UP000539985">
    <property type="component" value="Unassembled WGS sequence"/>
</dbReference>
<gene>
    <name evidence="1" type="ORF">HX882_27095</name>
</gene>
<sequence>MSVNTTPLQHEGCYRGIDLLPRETVPVNQTASAAKPLDRRRFNNPHAAIRAAGADAARKGLRVFHCPYRHPAMQSSWLKGFAQEQQLGLDFL</sequence>
<accession>A0A7Y8C580</accession>
<dbReference type="AlphaFoldDB" id="A0A7Y8C580"/>
<name>A0A7Y8C580_9PSED</name>
<comment type="caution">
    <text evidence="1">The sequence shown here is derived from an EMBL/GenBank/DDBJ whole genome shotgun (WGS) entry which is preliminary data.</text>
</comment>
<dbReference type="NCBIfam" id="NF033696">
    <property type="entry name" value="CrpP_fam"/>
    <property type="match status" value="1"/>
</dbReference>
<organism evidence="1 2">
    <name type="scientific">Pseudomonas gingeri</name>
    <dbReference type="NCBI Taxonomy" id="117681"/>
    <lineage>
        <taxon>Bacteria</taxon>
        <taxon>Pseudomonadati</taxon>
        <taxon>Pseudomonadota</taxon>
        <taxon>Gammaproteobacteria</taxon>
        <taxon>Pseudomonadales</taxon>
        <taxon>Pseudomonadaceae</taxon>
        <taxon>Pseudomonas</taxon>
    </lineage>
</organism>
<protein>
    <submittedName>
        <fullName evidence="1">CrpP family protein</fullName>
    </submittedName>
</protein>
<evidence type="ECO:0000313" key="1">
    <source>
        <dbReference type="EMBL" id="NWB99559.1"/>
    </source>
</evidence>
<dbReference type="NCBIfam" id="NF041886">
    <property type="entry name" value="Rmf_CrpP_fam"/>
    <property type="match status" value="1"/>
</dbReference>
<reference evidence="1 2" key="1">
    <citation type="submission" date="2020-04" db="EMBL/GenBank/DDBJ databases">
        <title>Molecular characterization of pseudomonads from Agaricus bisporus reveal novel blotch 2 pathogens in Western Europe.</title>
        <authorList>
            <person name="Taparia T."/>
            <person name="Krijger M."/>
            <person name="Haynes E."/>
            <person name="Elpinstone J.G."/>
            <person name="Noble R."/>
            <person name="Van Der Wolf J."/>
        </authorList>
    </citation>
    <scope>NUCLEOTIDE SEQUENCE [LARGE SCALE GENOMIC DNA]</scope>
    <source>
        <strain evidence="1 2">H7001</strain>
    </source>
</reference>
<proteinExistence type="predicted"/>
<evidence type="ECO:0000313" key="2">
    <source>
        <dbReference type="Proteomes" id="UP000539985"/>
    </source>
</evidence>